<dbReference type="SUPFAM" id="SSF55031">
    <property type="entry name" value="Bacterial exopeptidase dimerisation domain"/>
    <property type="match status" value="1"/>
</dbReference>
<evidence type="ECO:0000313" key="3">
    <source>
        <dbReference type="EMBL" id="QMW79793.1"/>
    </source>
</evidence>
<comment type="cofactor">
    <cofactor evidence="1">
        <name>Mn(2+)</name>
        <dbReference type="ChEBI" id="CHEBI:29035"/>
    </cofactor>
    <text evidence="1">The Mn(2+) ion enhances activity.</text>
</comment>
<dbReference type="InterPro" id="IPR017439">
    <property type="entry name" value="Amidohydrolase"/>
</dbReference>
<accession>A0A7G5MYV0</accession>
<dbReference type="CDD" id="cd03886">
    <property type="entry name" value="M20_Acy1"/>
    <property type="match status" value="1"/>
</dbReference>
<dbReference type="GO" id="GO:0046872">
    <property type="term" value="F:metal ion binding"/>
    <property type="evidence" value="ECO:0007669"/>
    <property type="project" value="UniProtKB-KW"/>
</dbReference>
<dbReference type="InterPro" id="IPR011650">
    <property type="entry name" value="Peptidase_M20_dimer"/>
</dbReference>
<evidence type="ECO:0000256" key="1">
    <source>
        <dbReference type="PIRSR" id="PIRSR005962-1"/>
    </source>
</evidence>
<feature type="binding site" evidence="1">
    <location>
        <position position="110"/>
    </location>
    <ligand>
        <name>Mn(2+)</name>
        <dbReference type="ChEBI" id="CHEBI:29035"/>
        <label>2</label>
    </ligand>
</feature>
<evidence type="ECO:0000313" key="4">
    <source>
        <dbReference type="Proteomes" id="UP000515789"/>
    </source>
</evidence>
<keyword evidence="1" id="KW-0479">Metal-binding</keyword>
<dbReference type="PIRSF" id="PIRSF005962">
    <property type="entry name" value="Pept_M20D_amidohydro"/>
    <property type="match status" value="1"/>
</dbReference>
<dbReference type="InterPro" id="IPR002933">
    <property type="entry name" value="Peptidase_M20"/>
</dbReference>
<dbReference type="PANTHER" id="PTHR11014:SF63">
    <property type="entry name" value="METALLOPEPTIDASE, PUTATIVE (AFU_ORTHOLOGUE AFUA_6G09600)-RELATED"/>
    <property type="match status" value="1"/>
</dbReference>
<name>A0A7G5MYV0_9FIRM</name>
<dbReference type="NCBIfam" id="TIGR01891">
    <property type="entry name" value="amidohydrolases"/>
    <property type="match status" value="1"/>
</dbReference>
<protein>
    <submittedName>
        <fullName evidence="3">Amidohydrolase</fullName>
    </submittedName>
</protein>
<dbReference type="InterPro" id="IPR036264">
    <property type="entry name" value="Bact_exopeptidase_dim_dom"/>
</dbReference>
<sequence>MWRNSRVKIDFYQKAWETEEEIRSYYTHLHRYPELSGQEYKTQKWILGQLKEWKVECRPCADTGVYAVIRSGRPGHTVALRADMDALPVTEQTGLAWQSENAGVMHACGHDVHMAVLLGCIRILQACRDSIRGNVVFLFQPSEEQQGGAKRMVEEGVMDDPKPELTAAFHVWPQRAGSITCMSGPVMAQPDAFGIEIKGMGGHGASPHLCGNPIPAMAALVNAIGNITADAVSAQEAAVVNLCRIQCGEKYNVVSETGYLEGTIRTYDADVREKIIRRLKRLTKSIAEAWEMEGTYHMSSGYPATVNDKTAAHWAARVLQEKLQNVEMITEGEPSMLGEDFSYFGEQCPSLFLRLGCWKNEETKQHPLHSSCFEIDESILTEGAAAFCVLASEFAEKGFETDENY</sequence>
<reference evidence="3 4" key="1">
    <citation type="submission" date="2019-04" db="EMBL/GenBank/DDBJ databases">
        <authorList>
            <person name="Schori C."/>
            <person name="Ahrens C."/>
        </authorList>
    </citation>
    <scope>NUCLEOTIDE SEQUENCE [LARGE SCALE GENOMIC DNA]</scope>
    <source>
        <strain evidence="3 4">DSM 2950</strain>
    </source>
</reference>
<feature type="binding site" evidence="1">
    <location>
        <position position="108"/>
    </location>
    <ligand>
        <name>Mn(2+)</name>
        <dbReference type="ChEBI" id="CHEBI:29035"/>
        <label>2</label>
    </ligand>
</feature>
<dbReference type="Gene3D" id="3.30.70.360">
    <property type="match status" value="1"/>
</dbReference>
<evidence type="ECO:0000259" key="2">
    <source>
        <dbReference type="Pfam" id="PF07687"/>
    </source>
</evidence>
<dbReference type="Pfam" id="PF07687">
    <property type="entry name" value="M20_dimer"/>
    <property type="match status" value="1"/>
</dbReference>
<dbReference type="Pfam" id="PF01546">
    <property type="entry name" value="Peptidase_M20"/>
    <property type="match status" value="1"/>
</dbReference>
<dbReference type="GO" id="GO:0016787">
    <property type="term" value="F:hydrolase activity"/>
    <property type="evidence" value="ECO:0007669"/>
    <property type="project" value="UniProtKB-KW"/>
</dbReference>
<keyword evidence="3" id="KW-0378">Hydrolase</keyword>
<feature type="domain" description="Peptidase M20 dimerisation" evidence="2">
    <location>
        <begin position="195"/>
        <end position="290"/>
    </location>
</feature>
<dbReference type="PANTHER" id="PTHR11014">
    <property type="entry name" value="PEPTIDASE M20 FAMILY MEMBER"/>
    <property type="match status" value="1"/>
</dbReference>
<organism evidence="3 4">
    <name type="scientific">Blautia producta</name>
    <dbReference type="NCBI Taxonomy" id="33035"/>
    <lineage>
        <taxon>Bacteria</taxon>
        <taxon>Bacillati</taxon>
        <taxon>Bacillota</taxon>
        <taxon>Clostridia</taxon>
        <taxon>Lachnospirales</taxon>
        <taxon>Lachnospiraceae</taxon>
        <taxon>Blautia</taxon>
    </lineage>
</organism>
<feature type="binding site" evidence="1">
    <location>
        <position position="170"/>
    </location>
    <ligand>
        <name>Mn(2+)</name>
        <dbReference type="ChEBI" id="CHEBI:29035"/>
        <label>2</label>
    </ligand>
</feature>
<dbReference type="EMBL" id="CP039126">
    <property type="protein sequence ID" value="QMW79793.1"/>
    <property type="molecule type" value="Genomic_DNA"/>
</dbReference>
<keyword evidence="1" id="KW-0464">Manganese</keyword>
<dbReference type="SUPFAM" id="SSF53187">
    <property type="entry name" value="Zn-dependent exopeptidases"/>
    <property type="match status" value="1"/>
</dbReference>
<feature type="binding site" evidence="1">
    <location>
        <position position="144"/>
    </location>
    <ligand>
        <name>Mn(2+)</name>
        <dbReference type="ChEBI" id="CHEBI:29035"/>
        <label>2</label>
    </ligand>
</feature>
<dbReference type="Proteomes" id="UP000515789">
    <property type="component" value="Chromosome"/>
</dbReference>
<feature type="binding site" evidence="1">
    <location>
        <position position="369"/>
    </location>
    <ligand>
        <name>Mn(2+)</name>
        <dbReference type="ChEBI" id="CHEBI:29035"/>
        <label>2</label>
    </ligand>
</feature>
<dbReference type="Gene3D" id="3.40.630.10">
    <property type="entry name" value="Zn peptidases"/>
    <property type="match status" value="1"/>
</dbReference>
<proteinExistence type="predicted"/>
<dbReference type="AlphaFoldDB" id="A0A7G5MYV0"/>
<gene>
    <name evidence="3" type="ORF">E5259_20530</name>
</gene>